<evidence type="ECO:0000313" key="3">
    <source>
        <dbReference type="Proteomes" id="UP000436088"/>
    </source>
</evidence>
<dbReference type="PANTHER" id="PTHR46213:SF13">
    <property type="entry name" value="DEMETER-LIKE PROTEIN 2-RELATED"/>
    <property type="match status" value="1"/>
</dbReference>
<dbReference type="PANTHER" id="PTHR46213">
    <property type="entry name" value="TRANSCRIPTIONAL ACTIVATOR DEMETER"/>
    <property type="match status" value="1"/>
</dbReference>
<dbReference type="EMBL" id="VEPZ02001181">
    <property type="protein sequence ID" value="KAE8688714.1"/>
    <property type="molecule type" value="Genomic_DNA"/>
</dbReference>
<accession>A0A6A2Z9N9</accession>
<dbReference type="GO" id="GO:0006281">
    <property type="term" value="P:DNA repair"/>
    <property type="evidence" value="ECO:0007669"/>
    <property type="project" value="InterPro"/>
</dbReference>
<reference evidence="2" key="1">
    <citation type="submission" date="2019-09" db="EMBL/GenBank/DDBJ databases">
        <title>Draft genome information of white flower Hibiscus syriacus.</title>
        <authorList>
            <person name="Kim Y.-M."/>
        </authorList>
    </citation>
    <scope>NUCLEOTIDE SEQUENCE [LARGE SCALE GENOMIC DNA]</scope>
    <source>
        <strain evidence="2">YM2019G1</strain>
    </source>
</reference>
<evidence type="ECO:0000313" key="2">
    <source>
        <dbReference type="EMBL" id="KAE8688714.1"/>
    </source>
</evidence>
<dbReference type="GO" id="GO:0019104">
    <property type="term" value="F:DNA N-glycosylase activity"/>
    <property type="evidence" value="ECO:0007669"/>
    <property type="project" value="InterPro"/>
</dbReference>
<dbReference type="GO" id="GO:0141166">
    <property type="term" value="P:chromosomal 5-methylcytosine DNA demethylation pathway"/>
    <property type="evidence" value="ECO:0007669"/>
    <property type="project" value="InterPro"/>
</dbReference>
<comment type="caution">
    <text evidence="2">The sequence shown here is derived from an EMBL/GenBank/DDBJ whole genome shotgun (WGS) entry which is preliminary data.</text>
</comment>
<organism evidence="2 3">
    <name type="scientific">Hibiscus syriacus</name>
    <name type="common">Rose of Sharon</name>
    <dbReference type="NCBI Taxonomy" id="106335"/>
    <lineage>
        <taxon>Eukaryota</taxon>
        <taxon>Viridiplantae</taxon>
        <taxon>Streptophyta</taxon>
        <taxon>Embryophyta</taxon>
        <taxon>Tracheophyta</taxon>
        <taxon>Spermatophyta</taxon>
        <taxon>Magnoliopsida</taxon>
        <taxon>eudicotyledons</taxon>
        <taxon>Gunneridae</taxon>
        <taxon>Pentapetalae</taxon>
        <taxon>rosids</taxon>
        <taxon>malvids</taxon>
        <taxon>Malvales</taxon>
        <taxon>Malvaceae</taxon>
        <taxon>Malvoideae</taxon>
        <taxon>Hibiscus</taxon>
    </lineage>
</organism>
<evidence type="ECO:0000256" key="1">
    <source>
        <dbReference type="SAM" id="MobiDB-lite"/>
    </source>
</evidence>
<name>A0A6A2Z9N9_HIBSY</name>
<dbReference type="SUPFAM" id="SSF48150">
    <property type="entry name" value="DNA-glycosylase"/>
    <property type="match status" value="1"/>
</dbReference>
<dbReference type="AlphaFoldDB" id="A0A6A2Z9N9"/>
<feature type="region of interest" description="Disordered" evidence="1">
    <location>
        <begin position="257"/>
        <end position="296"/>
    </location>
</feature>
<protein>
    <recommendedName>
        <fullName evidence="4">HhH-GPD domain-containing protein</fullName>
    </recommendedName>
</protein>
<dbReference type="InterPro" id="IPR044811">
    <property type="entry name" value="DME/ROS1"/>
</dbReference>
<dbReference type="Proteomes" id="UP000436088">
    <property type="component" value="Unassembled WGS sequence"/>
</dbReference>
<gene>
    <name evidence="2" type="ORF">F3Y22_tig00110956pilonHSYRG00062</name>
</gene>
<sequence>MSEYRVYVRKRKRKERCFSVSVTPRETTFPTRSEIKEVFCDQCCSVSMIPKEPTFPTRTEMKEVLFDQCCPVSVNPKEPTFRRKEQCCSVSNEKTDVLFGPCMALSDKEEAENLSLGSVRKLDLKISSDSPVTVNVLNDCDEKEKCSAPGLHLKVHSFDGIKNLCLESTVTSNENEVSFNAIEGIISGHGCDDGFNSSSTCLVSTGAIEVLNTLDKDNGFMRESVSYDQILANDCLNSKKHLKPKRKIHWPKVVHDAKPTTPKQARERKPKFATAKPAKEKKPKLAKQGKEKKSKINETKAPIARALDLRLESLDDRPMEFDSLSFPTRKRSKRRKRLNLFVLLVKSVRKCVKQRKLFNVNWFSKKRRIQKKRPQKVTDVDARTDDEMDLSAMITDKRTLFNVTDVDAKTHDKMDLSEKIIGKRKQKRASTLKATLKSRDVDWTKFETSDDKNMCWGKDREVFAGRIASFIARLQPIQGDRSFRKWKGSVLDSVIGVILTQNLTDAASRVSEEYMIGYDAEGLQYFVTEPGHERDKEFEEATDDLIDELEETRMNNDCKDCFHVVRTSTNSTESLNGACVFMVQSQYTKIPKGARLKISRLKEHNYLNLGFGKRKSTSKEEIDSKEEEIDWESVWVQYSTGEENLLNRVVSLHNCLDLEWLQNNTPDLAKRYLLEVNGLGLKSVECIRLLSLEQVAFPVDVNVTRIVVRLGWVPLKPLPEHLDLHRLQLAKKTLPCNKMKSSSVSASCPQALDVFSSASEFIQLLDIEDQDKIYEPVIEEPLFDMETEIEYDSDGIHIIKLNVKGLEENNLMFEDGNVSNALIALNSKAALTTAPKLKQNRRLRTEHMVYELPRNHVLLQGLEQTESEHDCQYHLAIWRSGMI</sequence>
<keyword evidence="3" id="KW-1185">Reference proteome</keyword>
<dbReference type="Gene3D" id="1.10.1670.10">
    <property type="entry name" value="Helix-hairpin-Helix base-excision DNA repair enzymes (C-terminal)"/>
    <property type="match status" value="1"/>
</dbReference>
<dbReference type="GO" id="GO:0035514">
    <property type="term" value="F:DNA demethylase activity"/>
    <property type="evidence" value="ECO:0007669"/>
    <property type="project" value="InterPro"/>
</dbReference>
<dbReference type="InterPro" id="IPR023170">
    <property type="entry name" value="HhH_base_excis_C"/>
</dbReference>
<dbReference type="InterPro" id="IPR011257">
    <property type="entry name" value="DNA_glycosylase"/>
</dbReference>
<evidence type="ECO:0008006" key="4">
    <source>
        <dbReference type="Google" id="ProtNLM"/>
    </source>
</evidence>
<proteinExistence type="predicted"/>